<feature type="chain" id="PRO_5012380974" evidence="17">
    <location>
        <begin position="17"/>
        <end position="720"/>
    </location>
</feature>
<keyword evidence="11 14" id="KW-0472">Membrane</keyword>
<evidence type="ECO:0000256" key="15">
    <source>
        <dbReference type="PROSITE-ProRule" id="PRU10144"/>
    </source>
</evidence>
<dbReference type="PANTHER" id="PTHR32552:SF74">
    <property type="entry name" value="HYDROXAMATE SIDEROPHORE RECEPTOR FHUE"/>
    <property type="match status" value="1"/>
</dbReference>
<keyword evidence="9" id="KW-0406">Ion transport</keyword>
<keyword evidence="5" id="KW-0410">Iron transport</keyword>
<dbReference type="InterPro" id="IPR039426">
    <property type="entry name" value="TonB-dep_rcpt-like"/>
</dbReference>
<evidence type="ECO:0000256" key="13">
    <source>
        <dbReference type="ARBA" id="ARBA00023237"/>
    </source>
</evidence>
<evidence type="ECO:0000256" key="1">
    <source>
        <dbReference type="ARBA" id="ARBA00004571"/>
    </source>
</evidence>
<keyword evidence="4 14" id="KW-1134">Transmembrane beta strand</keyword>
<dbReference type="InterPro" id="IPR037066">
    <property type="entry name" value="Plug_dom_sf"/>
</dbReference>
<dbReference type="Gene3D" id="2.170.130.10">
    <property type="entry name" value="TonB-dependent receptor, plug domain"/>
    <property type="match status" value="1"/>
</dbReference>
<keyword evidence="13 14" id="KW-0998">Cell outer membrane</keyword>
<keyword evidence="6 14" id="KW-0812">Transmembrane</keyword>
<keyword evidence="3 14" id="KW-0813">Transport</keyword>
<feature type="short sequence motif" description="TonB C-terminal box" evidence="15">
    <location>
        <begin position="703"/>
        <end position="720"/>
    </location>
</feature>
<evidence type="ECO:0000256" key="4">
    <source>
        <dbReference type="ARBA" id="ARBA00022452"/>
    </source>
</evidence>
<evidence type="ECO:0000256" key="6">
    <source>
        <dbReference type="ARBA" id="ARBA00022692"/>
    </source>
</evidence>
<dbReference type="FunFam" id="2.170.130.10:FF:000010">
    <property type="entry name" value="Ferripyoverdine receptor"/>
    <property type="match status" value="1"/>
</dbReference>
<dbReference type="GO" id="GO:0015344">
    <property type="term" value="F:siderophore uptake transmembrane transporter activity"/>
    <property type="evidence" value="ECO:0007669"/>
    <property type="project" value="TreeGrafter"/>
</dbReference>
<dbReference type="SUPFAM" id="SSF56935">
    <property type="entry name" value="Porins"/>
    <property type="match status" value="1"/>
</dbReference>
<dbReference type="Gene3D" id="2.40.170.20">
    <property type="entry name" value="TonB-dependent receptor, beta-barrel domain"/>
    <property type="match status" value="1"/>
</dbReference>
<evidence type="ECO:0000256" key="2">
    <source>
        <dbReference type="ARBA" id="ARBA00009810"/>
    </source>
</evidence>
<dbReference type="PANTHER" id="PTHR32552">
    <property type="entry name" value="FERRICHROME IRON RECEPTOR-RELATED"/>
    <property type="match status" value="1"/>
</dbReference>
<protein>
    <submittedName>
        <fullName evidence="20">TonB-dependent siderophore receptor</fullName>
    </submittedName>
</protein>
<evidence type="ECO:0000256" key="16">
    <source>
        <dbReference type="RuleBase" id="RU003357"/>
    </source>
</evidence>
<dbReference type="Pfam" id="PF00593">
    <property type="entry name" value="TonB_dep_Rec_b-barrel"/>
    <property type="match status" value="1"/>
</dbReference>
<dbReference type="GO" id="GO:0038023">
    <property type="term" value="F:signaling receptor activity"/>
    <property type="evidence" value="ECO:0007669"/>
    <property type="project" value="InterPro"/>
</dbReference>
<gene>
    <name evidence="20" type="ORF">CK621_10815</name>
</gene>
<evidence type="ECO:0000313" key="20">
    <source>
        <dbReference type="EMBL" id="PAT42183.1"/>
    </source>
</evidence>
<evidence type="ECO:0000256" key="17">
    <source>
        <dbReference type="SAM" id="SignalP"/>
    </source>
</evidence>
<dbReference type="Pfam" id="PF07715">
    <property type="entry name" value="Plug"/>
    <property type="match status" value="1"/>
</dbReference>
<keyword evidence="12 20" id="KW-0675">Receptor</keyword>
<comment type="similarity">
    <text evidence="2 14 16">Belongs to the TonB-dependent receptor family.</text>
</comment>
<organism evidence="20 21">
    <name type="scientific">Vandammella animalimorsus</name>
    <dbReference type="NCBI Taxonomy" id="2029117"/>
    <lineage>
        <taxon>Bacteria</taxon>
        <taxon>Pseudomonadati</taxon>
        <taxon>Pseudomonadota</taxon>
        <taxon>Betaproteobacteria</taxon>
        <taxon>Burkholderiales</taxon>
        <taxon>Comamonadaceae</taxon>
        <taxon>Vandammella</taxon>
    </lineage>
</organism>
<dbReference type="PROSITE" id="PS52016">
    <property type="entry name" value="TONB_DEPENDENT_REC_3"/>
    <property type="match status" value="1"/>
</dbReference>
<keyword evidence="7 17" id="KW-0732">Signal</keyword>
<dbReference type="InterPro" id="IPR010105">
    <property type="entry name" value="TonB_sidphr_rcpt"/>
</dbReference>
<evidence type="ECO:0000256" key="12">
    <source>
        <dbReference type="ARBA" id="ARBA00023170"/>
    </source>
</evidence>
<dbReference type="GO" id="GO:0015891">
    <property type="term" value="P:siderophore transport"/>
    <property type="evidence" value="ECO:0007669"/>
    <property type="project" value="InterPro"/>
</dbReference>
<evidence type="ECO:0000256" key="14">
    <source>
        <dbReference type="PROSITE-ProRule" id="PRU01360"/>
    </source>
</evidence>
<evidence type="ECO:0000259" key="18">
    <source>
        <dbReference type="Pfam" id="PF00593"/>
    </source>
</evidence>
<evidence type="ECO:0000259" key="19">
    <source>
        <dbReference type="Pfam" id="PF07715"/>
    </source>
</evidence>
<dbReference type="NCBIfam" id="TIGR01783">
    <property type="entry name" value="TonB-siderophor"/>
    <property type="match status" value="1"/>
</dbReference>
<evidence type="ECO:0000256" key="3">
    <source>
        <dbReference type="ARBA" id="ARBA00022448"/>
    </source>
</evidence>
<keyword evidence="10 16" id="KW-0798">TonB box</keyword>
<feature type="domain" description="TonB-dependent receptor-like beta-barrel" evidence="18">
    <location>
        <begin position="276"/>
        <end position="690"/>
    </location>
</feature>
<dbReference type="GO" id="GO:0009279">
    <property type="term" value="C:cell outer membrane"/>
    <property type="evidence" value="ECO:0007669"/>
    <property type="project" value="UniProtKB-SubCell"/>
</dbReference>
<evidence type="ECO:0000256" key="9">
    <source>
        <dbReference type="ARBA" id="ARBA00023065"/>
    </source>
</evidence>
<dbReference type="Proteomes" id="UP000218439">
    <property type="component" value="Unassembled WGS sequence"/>
</dbReference>
<dbReference type="InterPro" id="IPR000531">
    <property type="entry name" value="Beta-barrel_TonB"/>
</dbReference>
<dbReference type="PROSITE" id="PS01156">
    <property type="entry name" value="TONB_DEPENDENT_REC_2"/>
    <property type="match status" value="1"/>
</dbReference>
<feature type="signal peptide" evidence="17">
    <location>
        <begin position="1"/>
        <end position="16"/>
    </location>
</feature>
<evidence type="ECO:0000256" key="10">
    <source>
        <dbReference type="ARBA" id="ARBA00023077"/>
    </source>
</evidence>
<evidence type="ECO:0000313" key="21">
    <source>
        <dbReference type="Proteomes" id="UP000218439"/>
    </source>
</evidence>
<dbReference type="InterPro" id="IPR036942">
    <property type="entry name" value="Beta-barrel_TonB_sf"/>
</dbReference>
<evidence type="ECO:0000256" key="7">
    <source>
        <dbReference type="ARBA" id="ARBA00022729"/>
    </source>
</evidence>
<dbReference type="CDD" id="cd01347">
    <property type="entry name" value="ligand_gated_channel"/>
    <property type="match status" value="1"/>
</dbReference>
<dbReference type="EMBL" id="NSJE01000018">
    <property type="protein sequence ID" value="PAT42183.1"/>
    <property type="molecule type" value="Genomic_DNA"/>
</dbReference>
<reference evidence="20 21" key="1">
    <citation type="submission" date="2017-08" db="EMBL/GenBank/DDBJ databases">
        <title>WGS of Clinical strains of the CDC Group NO-1 linked to zoonotic infections in humans.</title>
        <authorList>
            <person name="Bernier A.-M."/>
            <person name="Bernard K."/>
        </authorList>
    </citation>
    <scope>NUCLEOTIDE SEQUENCE [LARGE SCALE GENOMIC DNA]</scope>
    <source>
        <strain evidence="20 21">NML120219</strain>
    </source>
</reference>
<feature type="domain" description="TonB-dependent receptor plug" evidence="19">
    <location>
        <begin position="67"/>
        <end position="167"/>
    </location>
</feature>
<keyword evidence="8" id="KW-0408">Iron</keyword>
<comment type="caution">
    <text evidence="20">The sequence shown here is derived from an EMBL/GenBank/DDBJ whole genome shotgun (WGS) entry which is preliminary data.</text>
</comment>
<comment type="subcellular location">
    <subcellularLocation>
        <location evidence="1 14">Cell outer membrane</location>
        <topology evidence="1 14">Multi-pass membrane protein</topology>
    </subcellularLocation>
</comment>
<accession>A0A2A2AWN1</accession>
<proteinExistence type="inferred from homology"/>
<dbReference type="InterPro" id="IPR010917">
    <property type="entry name" value="TonB_rcpt_CS"/>
</dbReference>
<evidence type="ECO:0000256" key="5">
    <source>
        <dbReference type="ARBA" id="ARBA00022496"/>
    </source>
</evidence>
<dbReference type="AlphaFoldDB" id="A0A2A2AWN1"/>
<sequence length="720" mass="79419">MALCAGWLSATPQAWAQAAPYSATDNTLAEVTVYGSSSATHEEPPSEATRRYKATSAQSATGMALSAQETPQSLTVLTRQQMEDHQLDTLARVLDSTPGVSSSAIDRGRQRFSARGFAIDKYQVDGLSVNWSGPWAAGEALADTVLYDRVEVVRGATGLLNGAGQPSASVNLVRKRAHSHQRHTVLEAGLGSEKDARATLDHSQPLNADASVRGRFVIHQQGGKTFIDREKSRQGALYGVIDADLSPATRASLGMSHQQTRKDSAMWGGLPSLFDDGQLTRWPRSMNSSADWVYWNTDNTNVFFDGLHRFNERWSLSLKANQRRFDSDSQLFYFSGNTVNRSDGLGWTPWPGKFSTEGKQNTAQLQLNGQFDAWGQAHDVVVGAQYNKQRRTSRSATDTTNIAPATDFFAWDGSYAEPTWGAYSLSLDQIDTESALYASARMRVSRQLSVIAGSRLSRWKSQGVDYGKPFDRQPGSVWTPYAAMLYDFTPEHTAYASYTSIFKPQNERDIHNQLLDPIEGKSYEIGLKSSWLGGELDTQLSVFRARQENLAQRTDVHIPGVEPAAYAYRAAKGATTQGFEVEAAGRITSHLQLGGGYSQWRGRDASGAALNTTEPRRQLKLFASYDAQRLLPGLTLGGGINWQSRIYTRTGNRATGGNIEYGQNAYALVSLMARYQFSPQLSAQLNIDNLLDKKYINQLSFNQYGYGDPRRIGLSLKYAF</sequence>
<evidence type="ECO:0000256" key="11">
    <source>
        <dbReference type="ARBA" id="ARBA00023136"/>
    </source>
</evidence>
<name>A0A2A2AWN1_9BURK</name>
<evidence type="ECO:0000256" key="8">
    <source>
        <dbReference type="ARBA" id="ARBA00023004"/>
    </source>
</evidence>
<dbReference type="InterPro" id="IPR012910">
    <property type="entry name" value="Plug_dom"/>
</dbReference>